<feature type="transmembrane region" description="Helical" evidence="7">
    <location>
        <begin position="252"/>
        <end position="270"/>
    </location>
</feature>
<evidence type="ECO:0000256" key="2">
    <source>
        <dbReference type="ARBA" id="ARBA00022448"/>
    </source>
</evidence>
<evidence type="ECO:0000259" key="8">
    <source>
        <dbReference type="PROSITE" id="PS50850"/>
    </source>
</evidence>
<dbReference type="InterPro" id="IPR011701">
    <property type="entry name" value="MFS"/>
</dbReference>
<dbReference type="Pfam" id="PF07690">
    <property type="entry name" value="MFS_1"/>
    <property type="match status" value="1"/>
</dbReference>
<keyword evidence="3" id="KW-1003">Cell membrane</keyword>
<dbReference type="AlphaFoldDB" id="A0A494WVB7"/>
<keyword evidence="10" id="KW-1185">Reference proteome</keyword>
<name>A0A494WVB7_9FIRM</name>
<evidence type="ECO:0000256" key="3">
    <source>
        <dbReference type="ARBA" id="ARBA00022475"/>
    </source>
</evidence>
<keyword evidence="5 7" id="KW-1133">Transmembrane helix</keyword>
<comment type="subcellular location">
    <subcellularLocation>
        <location evidence="1">Cell membrane</location>
        <topology evidence="1">Multi-pass membrane protein</topology>
    </subcellularLocation>
</comment>
<organism evidence="9 10">
    <name type="scientific">Desulfofundulus salinus</name>
    <dbReference type="NCBI Taxonomy" id="2419843"/>
    <lineage>
        <taxon>Bacteria</taxon>
        <taxon>Bacillati</taxon>
        <taxon>Bacillota</taxon>
        <taxon>Clostridia</taxon>
        <taxon>Eubacteriales</taxon>
        <taxon>Peptococcaceae</taxon>
        <taxon>Desulfofundulus</taxon>
    </lineage>
</organism>
<feature type="transmembrane region" description="Helical" evidence="7">
    <location>
        <begin position="419"/>
        <end position="438"/>
    </location>
</feature>
<reference evidence="9 10" key="1">
    <citation type="submission" date="2018-10" db="EMBL/GenBank/DDBJ databases">
        <authorList>
            <person name="Grouzdev D.S."/>
            <person name="Krutkina M.S."/>
            <person name="Tourova T.P."/>
            <person name="Nazina T.N."/>
        </authorList>
    </citation>
    <scope>NUCLEOTIDE SEQUENCE [LARGE SCALE GENOMIC DNA]</scope>
    <source>
        <strain evidence="9 10">435</strain>
    </source>
</reference>
<dbReference type="InterPro" id="IPR036259">
    <property type="entry name" value="MFS_trans_sf"/>
</dbReference>
<dbReference type="PIRSF" id="PIRSF002808">
    <property type="entry name" value="Hexose_phosphate_transp"/>
    <property type="match status" value="1"/>
</dbReference>
<evidence type="ECO:0000313" key="9">
    <source>
        <dbReference type="EMBL" id="RKO67418.1"/>
    </source>
</evidence>
<keyword evidence="6 7" id="KW-0472">Membrane</keyword>
<dbReference type="InterPro" id="IPR000849">
    <property type="entry name" value="Sugar_P_transporter"/>
</dbReference>
<dbReference type="Gene3D" id="1.20.1250.20">
    <property type="entry name" value="MFS general substrate transporter like domains"/>
    <property type="match status" value="2"/>
</dbReference>
<feature type="transmembrane region" description="Helical" evidence="7">
    <location>
        <begin position="348"/>
        <end position="370"/>
    </location>
</feature>
<dbReference type="GO" id="GO:0022857">
    <property type="term" value="F:transmembrane transporter activity"/>
    <property type="evidence" value="ECO:0007669"/>
    <property type="project" value="InterPro"/>
</dbReference>
<feature type="transmembrane region" description="Helical" evidence="7">
    <location>
        <begin position="159"/>
        <end position="182"/>
    </location>
</feature>
<feature type="transmembrane region" description="Helical" evidence="7">
    <location>
        <begin position="290"/>
        <end position="311"/>
    </location>
</feature>
<evidence type="ECO:0000256" key="7">
    <source>
        <dbReference type="SAM" id="Phobius"/>
    </source>
</evidence>
<keyword evidence="4 7" id="KW-0812">Transmembrane</keyword>
<dbReference type="SUPFAM" id="SSF103473">
    <property type="entry name" value="MFS general substrate transporter"/>
    <property type="match status" value="1"/>
</dbReference>
<dbReference type="PANTHER" id="PTHR11662">
    <property type="entry name" value="SOLUTE CARRIER FAMILY 17"/>
    <property type="match status" value="1"/>
</dbReference>
<evidence type="ECO:0000256" key="4">
    <source>
        <dbReference type="ARBA" id="ARBA00022692"/>
    </source>
</evidence>
<feature type="transmembrane region" description="Helical" evidence="7">
    <location>
        <begin position="323"/>
        <end position="342"/>
    </location>
</feature>
<dbReference type="PROSITE" id="PS50850">
    <property type="entry name" value="MFS"/>
    <property type="match status" value="1"/>
</dbReference>
<comment type="caution">
    <text evidence="9">The sequence shown here is derived from an EMBL/GenBank/DDBJ whole genome shotgun (WGS) entry which is preliminary data.</text>
</comment>
<feature type="domain" description="Major facilitator superfamily (MFS) profile" evidence="8">
    <location>
        <begin position="32"/>
        <end position="442"/>
    </location>
</feature>
<evidence type="ECO:0000256" key="1">
    <source>
        <dbReference type="ARBA" id="ARBA00004651"/>
    </source>
</evidence>
<feature type="transmembrane region" description="Helical" evidence="7">
    <location>
        <begin position="382"/>
        <end position="407"/>
    </location>
</feature>
<accession>A0A494WVB7</accession>
<evidence type="ECO:0000313" key="10">
    <source>
        <dbReference type="Proteomes" id="UP000271256"/>
    </source>
</evidence>
<feature type="transmembrane region" description="Helical" evidence="7">
    <location>
        <begin position="188"/>
        <end position="207"/>
    </location>
</feature>
<evidence type="ECO:0000256" key="6">
    <source>
        <dbReference type="ARBA" id="ARBA00023136"/>
    </source>
</evidence>
<sequence length="455" mass="50389">MLPLFIQQQRRFKPVETAKNVLGKVSRYRWIVLIVLWLVYIINYFDRIAVLTFLPLIRSDLGLTAAQAGLGASLFFFAYAIAQFTGGWLADRIGPKKVMYIAITTFTAVTFVTGFIRNFTHFILVRLGLGFFEGHHFSPSHKAIANWFPKVEKGRAAGFFSTSWAVGPAIIPIIITWVAAFYGSWRPVFFWLAVPGIIGILLLWYFVADKPEEMVRRGRMTQAEADYIEAGVVSESVKGDSKGGLTVVARDVYFWMYCIVLFMNLAIYWGSTTWISSFLYEQHGFSLKTMGALVSLPYAVAFVAMILGGWLTDNVFKNKTRPVLLISYLVSIPVLLYIGMIPKGNVSMIVAMLALMGFFVNLSFGAVYAYPQIRYPREVVGSAVGISNGFGQFGSFVAPLIAGYLVVEKAGGGASYTNVFIFFSAMAVIAAVLTLFLSEKPLTATLPKSESTVKA</sequence>
<dbReference type="OrthoDB" id="1673995at2"/>
<gene>
    <name evidence="9" type="ORF">D7024_10885</name>
</gene>
<protein>
    <submittedName>
        <fullName evidence="9">MFS transporter</fullName>
    </submittedName>
</protein>
<dbReference type="Proteomes" id="UP000271256">
    <property type="component" value="Unassembled WGS sequence"/>
</dbReference>
<feature type="transmembrane region" description="Helical" evidence="7">
    <location>
        <begin position="65"/>
        <end position="86"/>
    </location>
</feature>
<feature type="transmembrane region" description="Helical" evidence="7">
    <location>
        <begin position="28"/>
        <end position="45"/>
    </location>
</feature>
<keyword evidence="2" id="KW-0813">Transport</keyword>
<dbReference type="InterPro" id="IPR050382">
    <property type="entry name" value="MFS_Na/Anion_cotransporter"/>
</dbReference>
<evidence type="ECO:0000256" key="5">
    <source>
        <dbReference type="ARBA" id="ARBA00022989"/>
    </source>
</evidence>
<dbReference type="PANTHER" id="PTHR11662:SF399">
    <property type="entry name" value="FI19708P1-RELATED"/>
    <property type="match status" value="1"/>
</dbReference>
<feature type="transmembrane region" description="Helical" evidence="7">
    <location>
        <begin position="98"/>
        <end position="116"/>
    </location>
</feature>
<dbReference type="GO" id="GO:0005886">
    <property type="term" value="C:plasma membrane"/>
    <property type="evidence" value="ECO:0007669"/>
    <property type="project" value="UniProtKB-SubCell"/>
</dbReference>
<dbReference type="CDD" id="cd17319">
    <property type="entry name" value="MFS_ExuT_GudP_like"/>
    <property type="match status" value="1"/>
</dbReference>
<dbReference type="InterPro" id="IPR020846">
    <property type="entry name" value="MFS_dom"/>
</dbReference>
<dbReference type="EMBL" id="RBWE01000001">
    <property type="protein sequence ID" value="RKO67418.1"/>
    <property type="molecule type" value="Genomic_DNA"/>
</dbReference>
<proteinExistence type="predicted"/>